<evidence type="ECO:0008006" key="3">
    <source>
        <dbReference type="Google" id="ProtNLM"/>
    </source>
</evidence>
<reference evidence="2" key="2">
    <citation type="submission" date="2013-12" db="EMBL/GenBank/DDBJ databases">
        <authorList>
            <person name="Yu Y."/>
            <person name="Lee S."/>
            <person name="de Baynast K."/>
            <person name="Wissotski M."/>
            <person name="Liu L."/>
            <person name="Talag J."/>
            <person name="Goicoechea J."/>
            <person name="Angelova A."/>
            <person name="Jetty R."/>
            <person name="Kudrna D."/>
            <person name="Golser W."/>
            <person name="Rivera L."/>
            <person name="Zhang J."/>
            <person name="Wing R."/>
        </authorList>
    </citation>
    <scope>NUCLEOTIDE SEQUENCE</scope>
</reference>
<dbReference type="EnsemblPlants" id="LPERR02G30890.1">
    <property type="protein sequence ID" value="LPERR02G30890.1"/>
    <property type="gene ID" value="LPERR02G30890"/>
</dbReference>
<dbReference type="Gene3D" id="3.30.70.100">
    <property type="match status" value="1"/>
</dbReference>
<organism evidence="1 2">
    <name type="scientific">Leersia perrieri</name>
    <dbReference type="NCBI Taxonomy" id="77586"/>
    <lineage>
        <taxon>Eukaryota</taxon>
        <taxon>Viridiplantae</taxon>
        <taxon>Streptophyta</taxon>
        <taxon>Embryophyta</taxon>
        <taxon>Tracheophyta</taxon>
        <taxon>Spermatophyta</taxon>
        <taxon>Magnoliopsida</taxon>
        <taxon>Liliopsida</taxon>
        <taxon>Poales</taxon>
        <taxon>Poaceae</taxon>
        <taxon>BOP clade</taxon>
        <taxon>Oryzoideae</taxon>
        <taxon>Oryzeae</taxon>
        <taxon>Oryzinae</taxon>
        <taxon>Leersia</taxon>
    </lineage>
</organism>
<dbReference type="PANTHER" id="PTHR46413">
    <property type="entry name" value="HEAVY METAL-ASSOCIATED ISOPRENYLATED PLANT PROTEIN 6"/>
    <property type="match status" value="1"/>
</dbReference>
<dbReference type="GO" id="GO:0046872">
    <property type="term" value="F:metal ion binding"/>
    <property type="evidence" value="ECO:0007669"/>
    <property type="project" value="InterPro"/>
</dbReference>
<accession>A0A0D9VMQ7</accession>
<evidence type="ECO:0000313" key="2">
    <source>
        <dbReference type="Proteomes" id="UP000032180"/>
    </source>
</evidence>
<dbReference type="PANTHER" id="PTHR46413:SF8">
    <property type="entry name" value="OS02G0818900 PROTEIN"/>
    <property type="match status" value="1"/>
</dbReference>
<dbReference type="Gramene" id="LPERR02G30890.1">
    <property type="protein sequence ID" value="LPERR02G30890.1"/>
    <property type="gene ID" value="LPERR02G30890"/>
</dbReference>
<dbReference type="AlphaFoldDB" id="A0A0D9VMQ7"/>
<name>A0A0D9VMQ7_9ORYZ</name>
<proteinExistence type="predicted"/>
<evidence type="ECO:0000313" key="1">
    <source>
        <dbReference type="EnsemblPlants" id="LPERR02G30890.1"/>
    </source>
</evidence>
<dbReference type="STRING" id="77586.A0A0D9VMQ7"/>
<keyword evidence="2" id="KW-1185">Reference proteome</keyword>
<dbReference type="Proteomes" id="UP000032180">
    <property type="component" value="Chromosome 2"/>
</dbReference>
<protein>
    <recommendedName>
        <fullName evidence="3">HMA domain-containing protein</fullName>
    </recommendedName>
</protein>
<dbReference type="eggNOG" id="ENOG502R5YP">
    <property type="taxonomic scope" value="Eukaryota"/>
</dbReference>
<dbReference type="InterPro" id="IPR044594">
    <property type="entry name" value="HIPP01/3/5/6"/>
</dbReference>
<dbReference type="HOGENOM" id="CLU_109543_0_0_1"/>
<reference evidence="1" key="3">
    <citation type="submission" date="2015-04" db="UniProtKB">
        <authorList>
            <consortium name="EnsemblPlants"/>
        </authorList>
    </citation>
    <scope>IDENTIFICATION</scope>
</reference>
<reference evidence="1 2" key="1">
    <citation type="submission" date="2012-08" db="EMBL/GenBank/DDBJ databases">
        <title>Oryza genome evolution.</title>
        <authorList>
            <person name="Wing R.A."/>
        </authorList>
    </citation>
    <scope>NUCLEOTIDE SEQUENCE</scope>
</reference>
<sequence length="188" mass="19712">MGKKSKKGGGGGGGEQKVKATEMVLKVAMHCNCDGCKDKIRNGVRELALVPGVEAVDKSALETKGEVRLVATTANPEKLRHRLHKVTGKKVDLAVILPPQPKPAAAVTVDNAEAAALLAALQRQAQAQAQAAAAAGVYGNGWNTAAWGALQQQQPEYYYSPAAYPHQAVAYHQQLGHGGGVSPWYPLG</sequence>